<organism evidence="1 2">
    <name type="scientific">Humisphaera borealis</name>
    <dbReference type="NCBI Taxonomy" id="2807512"/>
    <lineage>
        <taxon>Bacteria</taxon>
        <taxon>Pseudomonadati</taxon>
        <taxon>Planctomycetota</taxon>
        <taxon>Phycisphaerae</taxon>
        <taxon>Tepidisphaerales</taxon>
        <taxon>Tepidisphaeraceae</taxon>
        <taxon>Humisphaera</taxon>
    </lineage>
</organism>
<proteinExistence type="predicted"/>
<dbReference type="EMBL" id="CP063458">
    <property type="protein sequence ID" value="QOV90574.1"/>
    <property type="molecule type" value="Genomic_DNA"/>
</dbReference>
<dbReference type="KEGG" id="hbs:IPV69_04200"/>
<reference evidence="1 2" key="1">
    <citation type="submission" date="2020-10" db="EMBL/GenBank/DDBJ databases">
        <title>Wide distribution of Phycisphaera-like planctomycetes from WD2101 soil group in peatlands and genome analysis of the first cultivated representative.</title>
        <authorList>
            <person name="Dedysh S.N."/>
            <person name="Beletsky A.V."/>
            <person name="Ivanova A."/>
            <person name="Kulichevskaya I.S."/>
            <person name="Suzina N.E."/>
            <person name="Philippov D.A."/>
            <person name="Rakitin A.L."/>
            <person name="Mardanov A.V."/>
            <person name="Ravin N.V."/>
        </authorList>
    </citation>
    <scope>NUCLEOTIDE SEQUENCE [LARGE SCALE GENOMIC DNA]</scope>
    <source>
        <strain evidence="1 2">M1803</strain>
    </source>
</reference>
<keyword evidence="2" id="KW-1185">Reference proteome</keyword>
<dbReference type="AlphaFoldDB" id="A0A7M2WYY4"/>
<sequence length="82" mass="8884">MAIQSQIVFLSFFILSSSLNMTMPPFGCARGGERGTMCREPAFGMTARDSPKQSQRSAEVFSALFAVERSATNGLDLAMAEK</sequence>
<dbReference type="RefSeq" id="WP_206293666.1">
    <property type="nucleotide sequence ID" value="NZ_CP063458.1"/>
</dbReference>
<evidence type="ECO:0000313" key="2">
    <source>
        <dbReference type="Proteomes" id="UP000593765"/>
    </source>
</evidence>
<name>A0A7M2WYY4_9BACT</name>
<protein>
    <submittedName>
        <fullName evidence="1">Uncharacterized protein</fullName>
    </submittedName>
</protein>
<dbReference type="Proteomes" id="UP000593765">
    <property type="component" value="Chromosome"/>
</dbReference>
<accession>A0A7M2WYY4</accession>
<evidence type="ECO:0000313" key="1">
    <source>
        <dbReference type="EMBL" id="QOV90574.1"/>
    </source>
</evidence>
<gene>
    <name evidence="1" type="ORF">IPV69_04200</name>
</gene>